<dbReference type="RefSeq" id="WP_390248381.1">
    <property type="nucleotide sequence ID" value="NZ_JBHSDT010000001.1"/>
</dbReference>
<reference evidence="2" key="1">
    <citation type="journal article" date="2019" name="Int. J. Syst. Evol. Microbiol.">
        <title>The Global Catalogue of Microorganisms (GCM) 10K type strain sequencing project: providing services to taxonomists for standard genome sequencing and annotation.</title>
        <authorList>
            <consortium name="The Broad Institute Genomics Platform"/>
            <consortium name="The Broad Institute Genome Sequencing Center for Infectious Disease"/>
            <person name="Wu L."/>
            <person name="Ma J."/>
        </authorList>
    </citation>
    <scope>NUCLEOTIDE SEQUENCE [LARGE SCALE GENOMIC DNA]</scope>
    <source>
        <strain evidence="2">CCUG 37865</strain>
    </source>
</reference>
<dbReference type="PANTHER" id="PTHR48098">
    <property type="entry name" value="ENTEROCHELIN ESTERASE-RELATED"/>
    <property type="match status" value="1"/>
</dbReference>
<dbReference type="GO" id="GO:0016787">
    <property type="term" value="F:hydrolase activity"/>
    <property type="evidence" value="ECO:0007669"/>
    <property type="project" value="UniProtKB-KW"/>
</dbReference>
<comment type="caution">
    <text evidence="1">The sequence shown here is derived from an EMBL/GenBank/DDBJ whole genome shotgun (WGS) entry which is preliminary data.</text>
</comment>
<accession>A0ABV8WP31</accession>
<dbReference type="InterPro" id="IPR029058">
    <property type="entry name" value="AB_hydrolase_fold"/>
</dbReference>
<dbReference type="PANTHER" id="PTHR48098:SF1">
    <property type="entry name" value="DIACYLGLYCEROL ACYLTRANSFERASE_MYCOLYLTRANSFERASE AG85A"/>
    <property type="match status" value="1"/>
</dbReference>
<keyword evidence="1" id="KW-0378">Hydrolase</keyword>
<evidence type="ECO:0000313" key="1">
    <source>
        <dbReference type="EMBL" id="MFC4401622.1"/>
    </source>
</evidence>
<evidence type="ECO:0000313" key="2">
    <source>
        <dbReference type="Proteomes" id="UP001595882"/>
    </source>
</evidence>
<dbReference type="Pfam" id="PF00756">
    <property type="entry name" value="Esterase"/>
    <property type="match status" value="1"/>
</dbReference>
<protein>
    <submittedName>
        <fullName evidence="1">Alpha/beta hydrolase</fullName>
    </submittedName>
</protein>
<proteinExistence type="predicted"/>
<name>A0ABV8WP31_9BACI</name>
<dbReference type="SUPFAM" id="SSF53474">
    <property type="entry name" value="alpha/beta-Hydrolases"/>
    <property type="match status" value="1"/>
</dbReference>
<keyword evidence="2" id="KW-1185">Reference proteome</keyword>
<dbReference type="Gene3D" id="3.40.50.1820">
    <property type="entry name" value="alpha/beta hydrolase"/>
    <property type="match status" value="1"/>
</dbReference>
<dbReference type="Proteomes" id="UP001595882">
    <property type="component" value="Unassembled WGS sequence"/>
</dbReference>
<dbReference type="InterPro" id="IPR000801">
    <property type="entry name" value="Esterase-like"/>
</dbReference>
<dbReference type="InterPro" id="IPR050583">
    <property type="entry name" value="Mycobacterial_A85_antigen"/>
</dbReference>
<organism evidence="1 2">
    <name type="scientific">Gracilibacillus xinjiangensis</name>
    <dbReference type="NCBI Taxonomy" id="1193282"/>
    <lineage>
        <taxon>Bacteria</taxon>
        <taxon>Bacillati</taxon>
        <taxon>Bacillota</taxon>
        <taxon>Bacilli</taxon>
        <taxon>Bacillales</taxon>
        <taxon>Bacillaceae</taxon>
        <taxon>Gracilibacillus</taxon>
    </lineage>
</organism>
<gene>
    <name evidence="1" type="ORF">ACFOY7_00725</name>
</gene>
<sequence>MALMESHIHSKVLGMEMPVNVILPQEKQPYSKNGKLLKVLWLLHGGSGDESAWIRMSNIERYAVEYGIAVIAPGGLNSCFTDMEHGGKFYTYMTEELPVILQQIFPLLSSEREDNYIAGYSNGGYGCLRVGLARPDLYAAIGAFSAGDKADVPFVNDGSRKARGRIEVFGDGEIKGTDHDIKYLAIKAMQSHEKLPRIFHACGSLDPWLDLNEIIRDFFTEHNTFDYTYYMEDGYGHTWDFWEMEIVRFLKSLHVKIENNKYIRL</sequence>
<dbReference type="EMBL" id="JBHSDT010000001">
    <property type="protein sequence ID" value="MFC4401622.1"/>
    <property type="molecule type" value="Genomic_DNA"/>
</dbReference>